<keyword evidence="1" id="KW-0175">Coiled coil</keyword>
<organism evidence="2">
    <name type="scientific">viral metagenome</name>
    <dbReference type="NCBI Taxonomy" id="1070528"/>
    <lineage>
        <taxon>unclassified sequences</taxon>
        <taxon>metagenomes</taxon>
        <taxon>organismal metagenomes</taxon>
    </lineage>
</organism>
<name>A0A6C0CSD1_9ZZZZ</name>
<proteinExistence type="predicted"/>
<sequence length="146" mass="18317">MTTRTWVQVLTHGLSKGFRNPKKEAELAQLHFEWKARKERLECMERIWKIHAKQEEEQRVWEEKVNVQQYDREERARERLKELERERYWHSHRMQEFQDKEDYWGMGFENRLEKPGEDDFRDKWDIMEEEDADLSYQIACVRDYLY</sequence>
<feature type="coiled-coil region" evidence="1">
    <location>
        <begin position="53"/>
        <end position="86"/>
    </location>
</feature>
<accession>A0A6C0CSD1</accession>
<dbReference type="AlphaFoldDB" id="A0A6C0CSD1"/>
<evidence type="ECO:0000313" key="2">
    <source>
        <dbReference type="EMBL" id="QHT06395.1"/>
    </source>
</evidence>
<reference evidence="2" key="1">
    <citation type="journal article" date="2020" name="Nature">
        <title>Giant virus diversity and host interactions through global metagenomics.</title>
        <authorList>
            <person name="Schulz F."/>
            <person name="Roux S."/>
            <person name="Paez-Espino D."/>
            <person name="Jungbluth S."/>
            <person name="Walsh D.A."/>
            <person name="Denef V.J."/>
            <person name="McMahon K.D."/>
            <person name="Konstantinidis K.T."/>
            <person name="Eloe-Fadrosh E.A."/>
            <person name="Kyrpides N.C."/>
            <person name="Woyke T."/>
        </authorList>
    </citation>
    <scope>NUCLEOTIDE SEQUENCE</scope>
    <source>
        <strain evidence="2">GVMAG-M-3300021425-30</strain>
    </source>
</reference>
<dbReference type="EMBL" id="MN739468">
    <property type="protein sequence ID" value="QHT06395.1"/>
    <property type="molecule type" value="Genomic_DNA"/>
</dbReference>
<protein>
    <submittedName>
        <fullName evidence="2">Uncharacterized protein</fullName>
    </submittedName>
</protein>
<evidence type="ECO:0000256" key="1">
    <source>
        <dbReference type="SAM" id="Coils"/>
    </source>
</evidence>